<dbReference type="Pfam" id="PF12785">
    <property type="entry name" value="VESA1_N"/>
    <property type="match status" value="1"/>
</dbReference>
<gene>
    <name evidence="2" type="ORF">BcabD6B2_40180</name>
</gene>
<sequence>MTWDGVVTEFHNSYRRQLGISDRMEAQLQRIVIQQSHNFVLRELGVAATGITCECDPARKRQAANMDRGPPLKEREVHASARRPALPSAAPALAVACGAEQNELKEAIDWILRVTGKDGGGGDNGAIEALSKQAQELLQGVKVSDTKLSKDIQKVTRALTTGSDGLIGKLAEGLQHFIGYDGQTGGKIKADVGIAVSNLPVERLRDAVLMFIAPFLGVLRYHHPDLKDNNTYTKAFNEAVTACKNGVGCGQEGFEKALGTVEKELGKVGGTSIGSVLDKVKEVSEIKSNQSSVNAFATKVKEYFNGVLDKVAEDTNVKRANGQQLDTKVKELKSKLETLVGKVGQQVATSPINVGESSSSGNQSLKSDIEKVNRRGSGALAQLYQAFNVNNMYTQNRAAFALSAAAYNGANLFVTVLQTDYTSYYKGATWNQVSGNENPRTCAKMLLACLPLIFNGLSYFYWKCSHGGWRETTLGSPEPKAFMGLTSIGANRVKSGLTGSDVVSKAFKNFNEFSTAANGSTTSYADFLKTFRGNCLTNWQSSSNATASNFLSGLYLCSTSYFSHQHQKKAATARAPSSIREMLYWLMGLTATPQFGDLLGHIDKVVGNNFSVAVSGSSKTGETLSADQVTSYILATCYTCPSVLDIIQGRVPPTESNDQPWLHDLYSNSAFPFKYPSSGPALFYALSDYTYALQFQLSFLYKQCEYSYENGCGWFYCRYGSDILPKSPGNAVTSHLCEGFKCKDPLTCQHNGTNSGQSTEACNHDQDGLGQKCGKAPNNSPLQAFLIDKLYGLCRQHPGVSSHLAVCSGTTCHVPMGFEADNLRETSRQKVQGGHILNALKPFCGNSNTPLRQLCGTLICLSKRAPRSLGDLFGFYWQVTGQLFNDVKNQDNDPSSKLSDALSTLFQKLTTVKSGLLYESLTTTVESIGTHFFGLSWHCHKKDNWKTVKRSSGGSSCDDHSNSNTACDLMSLYDSECTQNKATCGKYLEPLGISSGATFANNYAFTYLSWAAYLTDELYESLQEFFEKLNIHTCKNCTHDCSHLSGTSTAACSCPSVVDCADVLPHLYAYGFSFHNAHWLRGRTYEKQHKKWSTDERLRTCKQFHSQLQSVISGEPLSNLLTSIDDFLYLFRMYFFYNLSTFWTIYICLILYTFFFMLDTLHLRSHLKLTSSHTVPPLALLTAAKPLPITKLTYIGQ</sequence>
<accession>A0AAV4LX85</accession>
<keyword evidence="1" id="KW-0812">Transmembrane</keyword>
<keyword evidence="3" id="KW-1185">Reference proteome</keyword>
<dbReference type="InterPro" id="IPR024751">
    <property type="entry name" value="VESA1"/>
</dbReference>
<feature type="transmembrane region" description="Helical" evidence="1">
    <location>
        <begin position="1134"/>
        <end position="1158"/>
    </location>
</feature>
<dbReference type="Proteomes" id="UP001497744">
    <property type="component" value="Unassembled WGS sequence"/>
</dbReference>
<comment type="caution">
    <text evidence="2">The sequence shown here is derived from an EMBL/GenBank/DDBJ whole genome shotgun (WGS) entry which is preliminary data.</text>
</comment>
<dbReference type="AlphaFoldDB" id="A0AAV4LX85"/>
<evidence type="ECO:0000313" key="2">
    <source>
        <dbReference type="EMBL" id="GIX64583.1"/>
    </source>
</evidence>
<evidence type="ECO:0000256" key="1">
    <source>
        <dbReference type="SAM" id="Phobius"/>
    </source>
</evidence>
<reference evidence="2 3" key="1">
    <citation type="submission" date="2021-06" db="EMBL/GenBank/DDBJ databases">
        <title>Genome sequence of Babesia caballi.</title>
        <authorList>
            <person name="Yamagishi J."/>
            <person name="Kidaka T."/>
            <person name="Ochi A."/>
        </authorList>
    </citation>
    <scope>NUCLEOTIDE SEQUENCE [LARGE SCALE GENOMIC DNA]</scope>
    <source>
        <strain evidence="2">USDA-D6B2</strain>
    </source>
</reference>
<dbReference type="GeneID" id="94196064"/>
<evidence type="ECO:0000313" key="3">
    <source>
        <dbReference type="Proteomes" id="UP001497744"/>
    </source>
</evidence>
<organism evidence="2 3">
    <name type="scientific">Babesia caballi</name>
    <dbReference type="NCBI Taxonomy" id="5871"/>
    <lineage>
        <taxon>Eukaryota</taxon>
        <taxon>Sar</taxon>
        <taxon>Alveolata</taxon>
        <taxon>Apicomplexa</taxon>
        <taxon>Aconoidasida</taxon>
        <taxon>Piroplasmida</taxon>
        <taxon>Babesiidae</taxon>
        <taxon>Babesia</taxon>
    </lineage>
</organism>
<dbReference type="RefSeq" id="XP_067716652.1">
    <property type="nucleotide sequence ID" value="XM_067860551.1"/>
</dbReference>
<protein>
    <submittedName>
        <fullName evidence="2">Variant erythrocyte surface antigen-1 family protein</fullName>
    </submittedName>
</protein>
<proteinExistence type="predicted"/>
<name>A0AAV4LX85_BABCB</name>
<keyword evidence="1" id="KW-0472">Membrane</keyword>
<keyword evidence="1" id="KW-1133">Transmembrane helix</keyword>
<dbReference type="EMBL" id="BPLF01000003">
    <property type="protein sequence ID" value="GIX64583.1"/>
    <property type="molecule type" value="Genomic_DNA"/>
</dbReference>